<name>A0ACC3CSX2_9PEZI</name>
<evidence type="ECO:0000313" key="2">
    <source>
        <dbReference type="Proteomes" id="UP001186974"/>
    </source>
</evidence>
<reference evidence="1" key="1">
    <citation type="submission" date="2024-09" db="EMBL/GenBank/DDBJ databases">
        <title>Black Yeasts Isolated from many extreme environments.</title>
        <authorList>
            <person name="Coleine C."/>
            <person name="Stajich J.E."/>
            <person name="Selbmann L."/>
        </authorList>
    </citation>
    <scope>NUCLEOTIDE SEQUENCE</scope>
    <source>
        <strain evidence="1">CCFEE 5737</strain>
    </source>
</reference>
<evidence type="ECO:0000313" key="1">
    <source>
        <dbReference type="EMBL" id="KAK3044377.1"/>
    </source>
</evidence>
<gene>
    <name evidence="1" type="ORF">LTS18_001441</name>
</gene>
<keyword evidence="2" id="KW-1185">Reference proteome</keyword>
<comment type="caution">
    <text evidence="1">The sequence shown here is derived from an EMBL/GenBank/DDBJ whole genome shotgun (WGS) entry which is preliminary data.</text>
</comment>
<proteinExistence type="predicted"/>
<feature type="non-terminal residue" evidence="1">
    <location>
        <position position="1"/>
    </location>
</feature>
<organism evidence="1 2">
    <name type="scientific">Coniosporium uncinatum</name>
    <dbReference type="NCBI Taxonomy" id="93489"/>
    <lineage>
        <taxon>Eukaryota</taxon>
        <taxon>Fungi</taxon>
        <taxon>Dikarya</taxon>
        <taxon>Ascomycota</taxon>
        <taxon>Pezizomycotina</taxon>
        <taxon>Dothideomycetes</taxon>
        <taxon>Dothideomycetes incertae sedis</taxon>
        <taxon>Coniosporium</taxon>
    </lineage>
</organism>
<protein>
    <submittedName>
        <fullName evidence="1">Uncharacterized protein</fullName>
    </submittedName>
</protein>
<accession>A0ACC3CSX2</accession>
<dbReference type="EMBL" id="JAWDJW010012026">
    <property type="protein sequence ID" value="KAK3044377.1"/>
    <property type="molecule type" value="Genomic_DNA"/>
</dbReference>
<dbReference type="Proteomes" id="UP001186974">
    <property type="component" value="Unassembled WGS sequence"/>
</dbReference>
<sequence>GITKRNDSANKKMVYDDASGEWVPKWGYKGKNKEGDGEWLVEVDDEKAGKEKGEMKGGDGDKRKEGRAERKERVRRQERRERRNEKRGAAGGGGVGKP</sequence>